<dbReference type="InterPro" id="IPR038456">
    <property type="entry name" value="Macin_sf"/>
</dbReference>
<sequence>MARATLMILLVSLCVFTMPSEGFIVRCFKTWSRCSRWSSWIPWKGCNARCKELGRSGGNCVLTNSNCPFVKKAYQCQCY</sequence>
<dbReference type="Gene3D" id="3.30.30.100">
    <property type="match status" value="1"/>
</dbReference>
<keyword evidence="1" id="KW-0732">Signal</keyword>
<dbReference type="EMBL" id="JQ711187">
    <property type="protein sequence ID" value="AFQ02694.1"/>
    <property type="molecule type" value="mRNA"/>
</dbReference>
<name>V5IYZ5_ANABR</name>
<organism evidence="2">
    <name type="scientific">Anadara broughtonii</name>
    <name type="common">Blood clam</name>
    <name type="synonym">Scapharca broughtonii</name>
    <dbReference type="NCBI Taxonomy" id="148819"/>
    <lineage>
        <taxon>Eukaryota</taxon>
        <taxon>Metazoa</taxon>
        <taxon>Spiralia</taxon>
        <taxon>Lophotrochozoa</taxon>
        <taxon>Mollusca</taxon>
        <taxon>Bivalvia</taxon>
        <taxon>Autobranchia</taxon>
        <taxon>Pteriomorphia</taxon>
        <taxon>Arcoida</taxon>
        <taxon>Arcoidea</taxon>
        <taxon>Arcidae</taxon>
        <taxon>Anadara</taxon>
    </lineage>
</organism>
<feature type="signal peptide" evidence="1">
    <location>
        <begin position="1"/>
        <end position="22"/>
    </location>
</feature>
<evidence type="ECO:0000256" key="1">
    <source>
        <dbReference type="SAM" id="SignalP"/>
    </source>
</evidence>
<dbReference type="AlphaFoldDB" id="V5IYZ5"/>
<protein>
    <submittedName>
        <fullName evidence="2">Macin</fullName>
    </submittedName>
</protein>
<dbReference type="SMR" id="V5IYZ5"/>
<accession>V5IYZ5</accession>
<proteinExistence type="evidence at transcript level"/>
<evidence type="ECO:0000313" key="2">
    <source>
        <dbReference type="EMBL" id="AFQ02694.1"/>
    </source>
</evidence>
<reference evidence="2" key="1">
    <citation type="submission" date="2012-02" db="EMBL/GenBank/DDBJ databases">
        <title>Molecular characterization and expression of a novel antimicrobial peptide macin from ark shell, Scapharca broughtonii.</title>
        <authorList>
            <person name="Zhu L."/>
            <person name="Li M."/>
        </authorList>
    </citation>
    <scope>NUCLEOTIDE SEQUENCE</scope>
</reference>
<feature type="chain" id="PRO_5004737606" evidence="1">
    <location>
        <begin position="23"/>
        <end position="79"/>
    </location>
</feature>